<proteinExistence type="inferred from homology"/>
<evidence type="ECO:0000259" key="9">
    <source>
        <dbReference type="Pfam" id="PF00881"/>
    </source>
</evidence>
<evidence type="ECO:0000256" key="1">
    <source>
        <dbReference type="ARBA" id="ARBA00007118"/>
    </source>
</evidence>
<comment type="similarity">
    <text evidence="1 7">Belongs to the nitroreductase family.</text>
</comment>
<evidence type="ECO:0000256" key="4">
    <source>
        <dbReference type="ARBA" id="ARBA00022857"/>
    </source>
</evidence>
<dbReference type="InterPro" id="IPR052530">
    <property type="entry name" value="NAD(P)H_nitroreductase"/>
</dbReference>
<dbReference type="Pfam" id="PF00881">
    <property type="entry name" value="Nitroreductase"/>
    <property type="match status" value="1"/>
</dbReference>
<dbReference type="Proteomes" id="UP000246132">
    <property type="component" value="Unassembled WGS sequence"/>
</dbReference>
<protein>
    <recommendedName>
        <fullName evidence="7">Putative NAD(P)H nitroreductase</fullName>
        <ecNumber evidence="7">1.-.-.-</ecNumber>
    </recommendedName>
</protein>
<gene>
    <name evidence="10" type="ORF">DEM25_002050</name>
</gene>
<keyword evidence="5 7" id="KW-0560">Oxidoreductase</keyword>
<feature type="binding site" description="in other chain" evidence="8">
    <location>
        <begin position="17"/>
        <end position="19"/>
    </location>
    <ligand>
        <name>FMN</name>
        <dbReference type="ChEBI" id="CHEBI:58210"/>
        <note>ligand shared between dimeric partners</note>
    </ligand>
</feature>
<evidence type="ECO:0000256" key="6">
    <source>
        <dbReference type="ARBA" id="ARBA00023027"/>
    </source>
</evidence>
<feature type="binding site" evidence="8">
    <location>
        <position position="44"/>
    </location>
    <ligand>
        <name>FMN</name>
        <dbReference type="ChEBI" id="CHEBI:58210"/>
        <note>ligand shared between dimeric partners</note>
    </ligand>
</feature>
<dbReference type="EMBL" id="QFWV02000002">
    <property type="protein sequence ID" value="RKF08385.1"/>
    <property type="molecule type" value="Genomic_DNA"/>
</dbReference>
<dbReference type="OrthoDB" id="9804207at2"/>
<reference evidence="10 11" key="1">
    <citation type="journal article" date="2018" name="Int. J. Syst. Bacteriol.">
        <title>Oceaniradius stylonemae gen. nov., sp. nov., isolated from a red alga, Stylonema cornu-cervi.</title>
        <authorList>
            <person name="Jeong S."/>
        </authorList>
    </citation>
    <scope>NUCLEOTIDE SEQUENCE [LARGE SCALE GENOMIC DNA]</scope>
    <source>
        <strain evidence="10 11">StC1</strain>
    </source>
</reference>
<evidence type="ECO:0000256" key="7">
    <source>
        <dbReference type="PIRNR" id="PIRNR000232"/>
    </source>
</evidence>
<evidence type="ECO:0000313" key="11">
    <source>
        <dbReference type="Proteomes" id="UP000246132"/>
    </source>
</evidence>
<dbReference type="EC" id="1.-.-.-" evidence="7"/>
<keyword evidence="4 7" id="KW-0521">NADP</keyword>
<dbReference type="GO" id="GO:0016491">
    <property type="term" value="F:oxidoreductase activity"/>
    <property type="evidence" value="ECO:0007669"/>
    <property type="project" value="UniProtKB-UniRule"/>
</dbReference>
<feature type="binding site" evidence="8">
    <location>
        <position position="48"/>
    </location>
    <ligand>
        <name>FMN</name>
        <dbReference type="ChEBI" id="CHEBI:58210"/>
        <note>ligand shared between dimeric partners</note>
    </ligand>
</feature>
<keyword evidence="3 7" id="KW-0288">FMN</keyword>
<feature type="domain" description="Nitroreductase" evidence="9">
    <location>
        <begin position="16"/>
        <end position="172"/>
    </location>
</feature>
<dbReference type="PIRSF" id="PIRSF000232">
    <property type="entry name" value="YdjA"/>
    <property type="match status" value="1"/>
</dbReference>
<accession>A0A3A8AEU7</accession>
<evidence type="ECO:0000313" key="10">
    <source>
        <dbReference type="EMBL" id="RKF08385.1"/>
    </source>
</evidence>
<evidence type="ECO:0000256" key="3">
    <source>
        <dbReference type="ARBA" id="ARBA00022643"/>
    </source>
</evidence>
<dbReference type="PANTHER" id="PTHR43821">
    <property type="entry name" value="NAD(P)H NITROREDUCTASE YDJA-RELATED"/>
    <property type="match status" value="1"/>
</dbReference>
<dbReference type="PANTHER" id="PTHR43821:SF1">
    <property type="entry name" value="NAD(P)H NITROREDUCTASE YDJA-RELATED"/>
    <property type="match status" value="1"/>
</dbReference>
<dbReference type="InterPro" id="IPR026021">
    <property type="entry name" value="YdjA-like"/>
</dbReference>
<sequence>MTPGERHESVLSFLERRKSVPLSQFRGPGPDEPTLRRLIGIATRVPDHGRLEPWRFIIYRPEHGARIGEALAELALRRNPQMREDELDRERKRLSRAPVAVGVVSTAAEHERIPVWEQFLSAGAAAMNLVTAATAHGYAVNWVTGWYSDDAEARAVLGLSPHERMAGIVHIGDYDTMVPDRPRPDTDALISTYGGPARA</sequence>
<dbReference type="SUPFAM" id="SSF55469">
    <property type="entry name" value="FMN-dependent nitroreductase-like"/>
    <property type="match status" value="1"/>
</dbReference>
<feature type="binding site" description="in other chain" evidence="8">
    <location>
        <begin position="142"/>
        <end position="144"/>
    </location>
    <ligand>
        <name>FMN</name>
        <dbReference type="ChEBI" id="CHEBI:58210"/>
        <note>ligand shared between dimeric partners</note>
    </ligand>
</feature>
<dbReference type="CDD" id="cd02135">
    <property type="entry name" value="YdjA-like"/>
    <property type="match status" value="1"/>
</dbReference>
<organism evidence="10 11">
    <name type="scientific">Oceaniradius stylonematis</name>
    <dbReference type="NCBI Taxonomy" id="2184161"/>
    <lineage>
        <taxon>Bacteria</taxon>
        <taxon>Pseudomonadati</taxon>
        <taxon>Pseudomonadota</taxon>
        <taxon>Alphaproteobacteria</taxon>
        <taxon>Hyphomicrobiales</taxon>
        <taxon>Ahrensiaceae</taxon>
        <taxon>Oceaniradius</taxon>
    </lineage>
</organism>
<comment type="caution">
    <text evidence="10">The sequence shown here is derived from an EMBL/GenBank/DDBJ whole genome shotgun (WGS) entry which is preliminary data.</text>
</comment>
<dbReference type="InterPro" id="IPR000415">
    <property type="entry name" value="Nitroreductase-like"/>
</dbReference>
<evidence type="ECO:0000256" key="2">
    <source>
        <dbReference type="ARBA" id="ARBA00022630"/>
    </source>
</evidence>
<keyword evidence="11" id="KW-1185">Reference proteome</keyword>
<keyword evidence="6 7" id="KW-0520">NAD</keyword>
<comment type="cofactor">
    <cofactor evidence="8">
        <name>FMN</name>
        <dbReference type="ChEBI" id="CHEBI:58210"/>
    </cofactor>
    <text evidence="8">Binds 1 FMN per subunit.</text>
</comment>
<evidence type="ECO:0000256" key="5">
    <source>
        <dbReference type="ARBA" id="ARBA00023002"/>
    </source>
</evidence>
<name>A0A3A8AEU7_9HYPH</name>
<dbReference type="AlphaFoldDB" id="A0A3A8AEU7"/>
<evidence type="ECO:0000256" key="8">
    <source>
        <dbReference type="PIRSR" id="PIRSR000232-1"/>
    </source>
</evidence>
<dbReference type="InterPro" id="IPR029479">
    <property type="entry name" value="Nitroreductase"/>
</dbReference>
<dbReference type="Gene3D" id="3.40.109.10">
    <property type="entry name" value="NADH Oxidase"/>
    <property type="match status" value="1"/>
</dbReference>
<keyword evidence="2 7" id="KW-0285">Flavoprotein</keyword>